<dbReference type="eggNOG" id="COG3344">
    <property type="taxonomic scope" value="Bacteria"/>
</dbReference>
<protein>
    <submittedName>
        <fullName evidence="3">Reverse transcriptase (RNA-dependent DNA polymerase)</fullName>
    </submittedName>
</protein>
<dbReference type="PROSITE" id="PS50878">
    <property type="entry name" value="RT_POL"/>
    <property type="match status" value="1"/>
</dbReference>
<dbReference type="PANTHER" id="PTHR34047">
    <property type="entry name" value="NUCLEAR INTRON MATURASE 1, MITOCHONDRIAL-RELATED"/>
    <property type="match status" value="1"/>
</dbReference>
<name>A0A0W0YE28_9GAMM</name>
<dbReference type="SUPFAM" id="SSF56672">
    <property type="entry name" value="DNA/RNA polymerases"/>
    <property type="match status" value="1"/>
</dbReference>
<proteinExistence type="inferred from homology"/>
<keyword evidence="3" id="KW-0695">RNA-directed DNA polymerase</keyword>
<keyword evidence="3" id="KW-0548">Nucleotidyltransferase</keyword>
<evidence type="ECO:0000313" key="4">
    <source>
        <dbReference type="Proteomes" id="UP000054621"/>
    </source>
</evidence>
<dbReference type="AlphaFoldDB" id="A0A0W0YE28"/>
<dbReference type="STRING" id="28087.Lsai_2757"/>
<comment type="caution">
    <text evidence="3">The sequence shown here is derived from an EMBL/GenBank/DDBJ whole genome shotgun (WGS) entry which is preliminary data.</text>
</comment>
<dbReference type="OrthoDB" id="9780724at2"/>
<feature type="domain" description="Reverse transcriptase" evidence="2">
    <location>
        <begin position="1"/>
        <end position="328"/>
    </location>
</feature>
<keyword evidence="3" id="KW-0808">Transferase</keyword>
<gene>
    <name evidence="3" type="ORF">Lsai_2757</name>
</gene>
<dbReference type="Proteomes" id="UP000054621">
    <property type="component" value="Unassembled WGS sequence"/>
</dbReference>
<dbReference type="GO" id="GO:0003964">
    <property type="term" value="F:RNA-directed DNA polymerase activity"/>
    <property type="evidence" value="ECO:0007669"/>
    <property type="project" value="UniProtKB-KW"/>
</dbReference>
<dbReference type="InterPro" id="IPR051083">
    <property type="entry name" value="GrpII_Intron_Splice-Mob/Def"/>
</dbReference>
<dbReference type="CDD" id="cd01646">
    <property type="entry name" value="RT_Bac_retron_I"/>
    <property type="match status" value="1"/>
</dbReference>
<comment type="similarity">
    <text evidence="1">Belongs to the bacterial reverse transcriptase family.</text>
</comment>
<accession>A0A0W0YE28</accession>
<dbReference type="EMBL" id="LNYV01000036">
    <property type="protein sequence ID" value="KTD55165.1"/>
    <property type="molecule type" value="Genomic_DNA"/>
</dbReference>
<dbReference type="Pfam" id="PF00078">
    <property type="entry name" value="RVT_1"/>
    <property type="match status" value="1"/>
</dbReference>
<dbReference type="InterPro" id="IPR043502">
    <property type="entry name" value="DNA/RNA_pol_sf"/>
</dbReference>
<sequence>MVKNKGIKPILELSAAQAKKYFLKEESYCNFDLPTYFKFEGLLKEIEKKLGEKKLSNFYNGSKPNRPRDFENVNHSILNNKDGKYAWRPFQLIHPVIYVYLVNTITAENNWNHIQDLFKKFKSNKKISCFSMPLKSALNTSDKAEQIKNWWNSIEQKSLELALSYQYIIKTDITDCYSSFYTHSIAWALHGKKHAKAKKGDEALIGNAIDLILQDMHHGQTNGIPQGSTLMDFIAEIVLGYADSLLSERLESEGQNNNYLDDYYILRYRDDYSIFVNNPIAGEIIIKILCEILSTLGLKLHPEKTSVSNDIIKESLKKDKLYWLNQKQSNSDIQKHLLIIHTLARLHPNSGSLITALTSFYHKVISQNKAINHVEPLLGIIVDIAQKNPRAYPNCAAIISFLISKIKSKKKKIELIDKIHHKFHMIPNTGHLEIWLQRISLQLGKKFTYNEKLCNKVTNKSIHLWESSWLNNGLINLINNFNIIDNEVLESLPEIIEAQEVDLFYTKSLYY</sequence>
<organism evidence="3 4">
    <name type="scientific">Legionella sainthelensi</name>
    <dbReference type="NCBI Taxonomy" id="28087"/>
    <lineage>
        <taxon>Bacteria</taxon>
        <taxon>Pseudomonadati</taxon>
        <taxon>Pseudomonadota</taxon>
        <taxon>Gammaproteobacteria</taxon>
        <taxon>Legionellales</taxon>
        <taxon>Legionellaceae</taxon>
        <taxon>Legionella</taxon>
    </lineage>
</organism>
<dbReference type="InterPro" id="IPR000477">
    <property type="entry name" value="RT_dom"/>
</dbReference>
<evidence type="ECO:0000313" key="3">
    <source>
        <dbReference type="EMBL" id="KTD55165.1"/>
    </source>
</evidence>
<reference evidence="3 4" key="1">
    <citation type="submission" date="2015-11" db="EMBL/GenBank/DDBJ databases">
        <title>Genomic analysis of 38 Legionella species identifies large and diverse effector repertoires.</title>
        <authorList>
            <person name="Burstein D."/>
            <person name="Amaro F."/>
            <person name="Zusman T."/>
            <person name="Lifshitz Z."/>
            <person name="Cohen O."/>
            <person name="Gilbert J.A."/>
            <person name="Pupko T."/>
            <person name="Shuman H.A."/>
            <person name="Segal G."/>
        </authorList>
    </citation>
    <scope>NUCLEOTIDE SEQUENCE [LARGE SCALE GENOMIC DNA]</scope>
    <source>
        <strain evidence="3 4">Mt.St.Helens-4</strain>
    </source>
</reference>
<dbReference type="PANTHER" id="PTHR34047:SF8">
    <property type="entry name" value="PROTEIN YKFC"/>
    <property type="match status" value="1"/>
</dbReference>
<dbReference type="RefSeq" id="WP_027269478.1">
    <property type="nucleotide sequence ID" value="NZ_CAAAJE010000001.1"/>
</dbReference>
<dbReference type="PATRIC" id="fig|28087.4.peg.2962"/>
<evidence type="ECO:0000256" key="1">
    <source>
        <dbReference type="ARBA" id="ARBA00034120"/>
    </source>
</evidence>
<evidence type="ECO:0000259" key="2">
    <source>
        <dbReference type="PROSITE" id="PS50878"/>
    </source>
</evidence>